<dbReference type="InterPro" id="IPR003439">
    <property type="entry name" value="ABC_transporter-like_ATP-bd"/>
</dbReference>
<dbReference type="GO" id="GO:0005886">
    <property type="term" value="C:plasma membrane"/>
    <property type="evidence" value="ECO:0007669"/>
    <property type="project" value="TreeGrafter"/>
</dbReference>
<keyword evidence="3" id="KW-0067">ATP-binding</keyword>
<keyword evidence="5" id="KW-0456">Lyase</keyword>
<dbReference type="InterPro" id="IPR017871">
    <property type="entry name" value="ABC_transporter-like_CS"/>
</dbReference>
<evidence type="ECO:0000313" key="5">
    <source>
        <dbReference type="EMBL" id="ARN23791.1"/>
    </source>
</evidence>
<dbReference type="GO" id="GO:0016829">
    <property type="term" value="F:lyase activity"/>
    <property type="evidence" value="ECO:0007669"/>
    <property type="project" value="UniProtKB-KW"/>
</dbReference>
<dbReference type="EMBL" id="CP015118">
    <property type="protein sequence ID" value="ARN23791.1"/>
    <property type="molecule type" value="Genomic_DNA"/>
</dbReference>
<evidence type="ECO:0000256" key="3">
    <source>
        <dbReference type="ARBA" id="ARBA00022840"/>
    </source>
</evidence>
<sequence>MTTPVLRVRDLRKTFTLHLRDSLRLPVLQGVSLDVAAGECVALVGPSGQGKSTLMKCLHGSYGADSGEVLLARDNGATLDLATATPQEVIQVRRREMAYVSQFLRVVPRVPAIDVVAERRVDADPAANTLDDEAHAAALARARDEARSLFDRLNVPQGLWDLPPATFSGGEQQRVNIARGFIQPATLLLLDEPTASLDATNRRVVVQLIEEAKARGTAVVGIFHDEEVRDAVATRCIHVRHDA</sequence>
<dbReference type="InterPro" id="IPR003593">
    <property type="entry name" value="AAA+_ATPase"/>
</dbReference>
<evidence type="ECO:0000256" key="2">
    <source>
        <dbReference type="ARBA" id="ARBA00022741"/>
    </source>
</evidence>
<dbReference type="KEGG" id="rgu:A4W93_08660"/>
<dbReference type="GO" id="GO:0022857">
    <property type="term" value="F:transmembrane transporter activity"/>
    <property type="evidence" value="ECO:0007669"/>
    <property type="project" value="TreeGrafter"/>
</dbReference>
<dbReference type="InterPro" id="IPR027417">
    <property type="entry name" value="P-loop_NTPase"/>
</dbReference>
<dbReference type="Pfam" id="PF00005">
    <property type="entry name" value="ABC_tran"/>
    <property type="match status" value="1"/>
</dbReference>
<dbReference type="GO" id="GO:0016887">
    <property type="term" value="F:ATP hydrolysis activity"/>
    <property type="evidence" value="ECO:0007669"/>
    <property type="project" value="InterPro"/>
</dbReference>
<evidence type="ECO:0000256" key="1">
    <source>
        <dbReference type="ARBA" id="ARBA00022475"/>
    </source>
</evidence>
<evidence type="ECO:0000259" key="4">
    <source>
        <dbReference type="PROSITE" id="PS50893"/>
    </source>
</evidence>
<dbReference type="PANTHER" id="PTHR24220">
    <property type="entry name" value="IMPORT ATP-BINDING PROTEIN"/>
    <property type="match status" value="1"/>
</dbReference>
<keyword evidence="1" id="KW-0472">Membrane</keyword>
<dbReference type="SMART" id="SM00382">
    <property type="entry name" value="AAA"/>
    <property type="match status" value="1"/>
</dbReference>
<dbReference type="OrthoDB" id="4814201at2"/>
<dbReference type="PROSITE" id="PS00211">
    <property type="entry name" value="ABC_TRANSPORTER_1"/>
    <property type="match status" value="1"/>
</dbReference>
<dbReference type="NCBIfam" id="TIGR02324">
    <property type="entry name" value="CP_lyasePhnL"/>
    <property type="match status" value="1"/>
</dbReference>
<dbReference type="Gene3D" id="3.40.50.300">
    <property type="entry name" value="P-loop containing nucleotide triphosphate hydrolases"/>
    <property type="match status" value="1"/>
</dbReference>
<dbReference type="InterPro" id="IPR015854">
    <property type="entry name" value="ABC_transpr_LolD-like"/>
</dbReference>
<keyword evidence="2" id="KW-0547">Nucleotide-binding</keyword>
<dbReference type="SUPFAM" id="SSF52540">
    <property type="entry name" value="P-loop containing nucleoside triphosphate hydrolases"/>
    <property type="match status" value="1"/>
</dbReference>
<dbReference type="STRING" id="946333.A4W93_08660"/>
<dbReference type="GO" id="GO:0005524">
    <property type="term" value="F:ATP binding"/>
    <property type="evidence" value="ECO:0007669"/>
    <property type="project" value="UniProtKB-KW"/>
</dbReference>
<dbReference type="Proteomes" id="UP000193427">
    <property type="component" value="Chromosome"/>
</dbReference>
<dbReference type="AlphaFoldDB" id="A0A1W6LHN2"/>
<accession>A0A1W6LHN2</accession>
<organism evidence="5 6">
    <name type="scientific">Piscinibacter gummiphilus</name>
    <dbReference type="NCBI Taxonomy" id="946333"/>
    <lineage>
        <taxon>Bacteria</taxon>
        <taxon>Pseudomonadati</taxon>
        <taxon>Pseudomonadota</taxon>
        <taxon>Betaproteobacteria</taxon>
        <taxon>Burkholderiales</taxon>
        <taxon>Sphaerotilaceae</taxon>
        <taxon>Piscinibacter</taxon>
    </lineage>
</organism>
<keyword evidence="6" id="KW-1185">Reference proteome</keyword>
<feature type="domain" description="ABC transporter" evidence="4">
    <location>
        <begin position="6"/>
        <end position="241"/>
    </location>
</feature>
<proteinExistence type="predicted"/>
<protein>
    <submittedName>
        <fullName evidence="5">Phosphonate C-P lyase system protein PhnL</fullName>
    </submittedName>
</protein>
<keyword evidence="1" id="KW-1003">Cell membrane</keyword>
<dbReference type="PANTHER" id="PTHR24220:SF86">
    <property type="entry name" value="ABC TRANSPORTER ABCH.1"/>
    <property type="match status" value="1"/>
</dbReference>
<gene>
    <name evidence="5" type="ORF">A4W93_08660</name>
</gene>
<evidence type="ECO:0000313" key="6">
    <source>
        <dbReference type="Proteomes" id="UP000193427"/>
    </source>
</evidence>
<name>A0A1W6LHN2_9BURK</name>
<dbReference type="InterPro" id="IPR012701">
    <property type="entry name" value="CP_lyase_PhnL"/>
</dbReference>
<dbReference type="PROSITE" id="PS50893">
    <property type="entry name" value="ABC_TRANSPORTER_2"/>
    <property type="match status" value="1"/>
</dbReference>
<reference evidence="5 6" key="1">
    <citation type="submission" date="2016-04" db="EMBL/GenBank/DDBJ databases">
        <title>Complete genome sequence of natural rubber-degrading, novel Gram-negative bacterium, Rhizobacter gummiphilus strain NS21.</title>
        <authorList>
            <person name="Tabata M."/>
            <person name="Kasai D."/>
            <person name="Fukuda M."/>
        </authorList>
    </citation>
    <scope>NUCLEOTIDE SEQUENCE [LARGE SCALE GENOMIC DNA]</scope>
    <source>
        <strain evidence="5 6">NS21</strain>
    </source>
</reference>